<comment type="caution">
    <text evidence="1">The sequence shown here is derived from an EMBL/GenBank/DDBJ whole genome shotgun (WGS) entry which is preliminary data.</text>
</comment>
<accession>A0A7J7KPS3</accession>
<dbReference type="EMBL" id="VXIV02000171">
    <property type="protein sequence ID" value="KAF6040162.1"/>
    <property type="molecule type" value="Genomic_DNA"/>
</dbReference>
<protein>
    <submittedName>
        <fullName evidence="1">Uncharacterized protein</fullName>
    </submittedName>
</protein>
<proteinExistence type="predicted"/>
<dbReference type="AlphaFoldDB" id="A0A7J7KPS3"/>
<dbReference type="OrthoDB" id="10071239at2759"/>
<evidence type="ECO:0000313" key="2">
    <source>
        <dbReference type="Proteomes" id="UP000593567"/>
    </source>
</evidence>
<reference evidence="1" key="1">
    <citation type="submission" date="2020-06" db="EMBL/GenBank/DDBJ databases">
        <title>Draft genome of Bugula neritina, a colonial animal packing powerful symbionts and potential medicines.</title>
        <authorList>
            <person name="Rayko M."/>
        </authorList>
    </citation>
    <scope>NUCLEOTIDE SEQUENCE [LARGE SCALE GENOMIC DNA]</scope>
    <source>
        <strain evidence="1">Kwan_BN1</strain>
    </source>
</reference>
<organism evidence="1 2">
    <name type="scientific">Bugula neritina</name>
    <name type="common">Brown bryozoan</name>
    <name type="synonym">Sertularia neritina</name>
    <dbReference type="NCBI Taxonomy" id="10212"/>
    <lineage>
        <taxon>Eukaryota</taxon>
        <taxon>Metazoa</taxon>
        <taxon>Spiralia</taxon>
        <taxon>Lophotrochozoa</taxon>
        <taxon>Bryozoa</taxon>
        <taxon>Gymnolaemata</taxon>
        <taxon>Cheilostomatida</taxon>
        <taxon>Flustrina</taxon>
        <taxon>Buguloidea</taxon>
        <taxon>Bugulidae</taxon>
        <taxon>Bugula</taxon>
    </lineage>
</organism>
<dbReference type="Proteomes" id="UP000593567">
    <property type="component" value="Unassembled WGS sequence"/>
</dbReference>
<gene>
    <name evidence="1" type="ORF">EB796_001529</name>
</gene>
<evidence type="ECO:0000313" key="1">
    <source>
        <dbReference type="EMBL" id="KAF6040162.1"/>
    </source>
</evidence>
<name>A0A7J7KPS3_BUGNE</name>
<keyword evidence="2" id="KW-1185">Reference proteome</keyword>
<sequence length="82" mass="9351">MLSCKTALQDYSVTRKLLHPPHEVLRQCWEEGAAPGDMRDAKITTFNKNKGKRNDCNNYRGISLLSIVGKVLLKSSCFAYRY</sequence>